<dbReference type="InterPro" id="IPR004330">
    <property type="entry name" value="FAR1_DNA_bnd_dom"/>
</dbReference>
<reference evidence="2" key="1">
    <citation type="submission" date="2022-07" db="EMBL/GenBank/DDBJ databases">
        <authorList>
            <person name="Macas J."/>
            <person name="Novak P."/>
            <person name="Neumann P."/>
        </authorList>
    </citation>
    <scope>NUCLEOTIDE SEQUENCE</scope>
</reference>
<sequence length="118" mass="13747">MGDMDASSIPIVGVEDWVNNINTNSTHAVLESRHMPHSNMEFKSEVEAYEYYNAYSKRYGFGIRREYVNRSKKDGILTSRRFSCYKEGMQATYERDNLIKKSESRNLNRMPSTDGNFI</sequence>
<feature type="domain" description="FAR1" evidence="1">
    <location>
        <begin position="50"/>
        <end position="104"/>
    </location>
</feature>
<accession>A0AAV0CPC8</accession>
<name>A0AAV0CPC8_9ASTE</name>
<dbReference type="PANTHER" id="PTHR46328:SF34">
    <property type="entry name" value="PROTEIN FAR1-RELATED SEQUENCE 5-LIKE"/>
    <property type="match status" value="1"/>
</dbReference>
<protein>
    <recommendedName>
        <fullName evidence="1">FAR1 domain-containing protein</fullName>
    </recommendedName>
</protein>
<proteinExistence type="predicted"/>
<organism evidence="2 3">
    <name type="scientific">Cuscuta epithymum</name>
    <dbReference type="NCBI Taxonomy" id="186058"/>
    <lineage>
        <taxon>Eukaryota</taxon>
        <taxon>Viridiplantae</taxon>
        <taxon>Streptophyta</taxon>
        <taxon>Embryophyta</taxon>
        <taxon>Tracheophyta</taxon>
        <taxon>Spermatophyta</taxon>
        <taxon>Magnoliopsida</taxon>
        <taxon>eudicotyledons</taxon>
        <taxon>Gunneridae</taxon>
        <taxon>Pentapetalae</taxon>
        <taxon>asterids</taxon>
        <taxon>lamiids</taxon>
        <taxon>Solanales</taxon>
        <taxon>Convolvulaceae</taxon>
        <taxon>Cuscuteae</taxon>
        <taxon>Cuscuta</taxon>
        <taxon>Cuscuta subgen. Cuscuta</taxon>
    </lineage>
</organism>
<comment type="caution">
    <text evidence="2">The sequence shown here is derived from an EMBL/GenBank/DDBJ whole genome shotgun (WGS) entry which is preliminary data.</text>
</comment>
<keyword evidence="3" id="KW-1185">Reference proteome</keyword>
<dbReference type="EMBL" id="CAMAPF010000037">
    <property type="protein sequence ID" value="CAH9082145.1"/>
    <property type="molecule type" value="Genomic_DNA"/>
</dbReference>
<dbReference type="Pfam" id="PF03101">
    <property type="entry name" value="FAR1"/>
    <property type="match status" value="1"/>
</dbReference>
<evidence type="ECO:0000313" key="3">
    <source>
        <dbReference type="Proteomes" id="UP001152523"/>
    </source>
</evidence>
<gene>
    <name evidence="2" type="ORF">CEPIT_LOCUS8002</name>
</gene>
<dbReference type="Proteomes" id="UP001152523">
    <property type="component" value="Unassembled WGS sequence"/>
</dbReference>
<dbReference type="PANTHER" id="PTHR46328">
    <property type="entry name" value="FAR-RED IMPAIRED RESPONSIVE (FAR1) FAMILY PROTEIN-RELATED"/>
    <property type="match status" value="1"/>
</dbReference>
<evidence type="ECO:0000313" key="2">
    <source>
        <dbReference type="EMBL" id="CAH9082145.1"/>
    </source>
</evidence>
<evidence type="ECO:0000259" key="1">
    <source>
        <dbReference type="Pfam" id="PF03101"/>
    </source>
</evidence>
<dbReference type="AlphaFoldDB" id="A0AAV0CPC8"/>